<organism evidence="2 3">
    <name type="scientific">Digitaria exilis</name>
    <dbReference type="NCBI Taxonomy" id="1010633"/>
    <lineage>
        <taxon>Eukaryota</taxon>
        <taxon>Viridiplantae</taxon>
        <taxon>Streptophyta</taxon>
        <taxon>Embryophyta</taxon>
        <taxon>Tracheophyta</taxon>
        <taxon>Spermatophyta</taxon>
        <taxon>Magnoliopsida</taxon>
        <taxon>Liliopsida</taxon>
        <taxon>Poales</taxon>
        <taxon>Poaceae</taxon>
        <taxon>PACMAD clade</taxon>
        <taxon>Panicoideae</taxon>
        <taxon>Panicodae</taxon>
        <taxon>Paniceae</taxon>
        <taxon>Anthephorinae</taxon>
        <taxon>Digitaria</taxon>
    </lineage>
</organism>
<reference evidence="2" key="1">
    <citation type="submission" date="2020-07" db="EMBL/GenBank/DDBJ databases">
        <title>Genome sequence and genetic diversity analysis of an under-domesticated orphan crop, white fonio (Digitaria exilis).</title>
        <authorList>
            <person name="Bennetzen J.L."/>
            <person name="Chen S."/>
            <person name="Ma X."/>
            <person name="Wang X."/>
            <person name="Yssel A.E.J."/>
            <person name="Chaluvadi S.R."/>
            <person name="Johnson M."/>
            <person name="Gangashetty P."/>
            <person name="Hamidou F."/>
            <person name="Sanogo M.D."/>
            <person name="Zwaenepoel A."/>
            <person name="Wallace J."/>
            <person name="Van De Peer Y."/>
            <person name="Van Deynze A."/>
        </authorList>
    </citation>
    <scope>NUCLEOTIDE SEQUENCE</scope>
    <source>
        <tissue evidence="2">Leaves</tissue>
    </source>
</reference>
<feature type="transmembrane region" description="Helical" evidence="1">
    <location>
        <begin position="283"/>
        <end position="301"/>
    </location>
</feature>
<dbReference type="Proteomes" id="UP000636709">
    <property type="component" value="Unassembled WGS sequence"/>
</dbReference>
<accession>A0A835EC86</accession>
<keyword evidence="3" id="KW-1185">Reference proteome</keyword>
<feature type="transmembrane region" description="Helical" evidence="1">
    <location>
        <begin position="240"/>
        <end position="263"/>
    </location>
</feature>
<name>A0A835EC86_9POAL</name>
<feature type="transmembrane region" description="Helical" evidence="1">
    <location>
        <begin position="133"/>
        <end position="153"/>
    </location>
</feature>
<evidence type="ECO:0000313" key="2">
    <source>
        <dbReference type="EMBL" id="KAF8672729.1"/>
    </source>
</evidence>
<dbReference type="OrthoDB" id="695136at2759"/>
<keyword evidence="1" id="KW-0812">Transmembrane</keyword>
<protein>
    <submittedName>
        <fullName evidence="2">Uncharacterized protein</fullName>
    </submittedName>
</protein>
<evidence type="ECO:0000313" key="3">
    <source>
        <dbReference type="Proteomes" id="UP000636709"/>
    </source>
</evidence>
<dbReference type="EMBL" id="JACEFO010002219">
    <property type="protein sequence ID" value="KAF8672729.1"/>
    <property type="molecule type" value="Genomic_DNA"/>
</dbReference>
<evidence type="ECO:0000256" key="1">
    <source>
        <dbReference type="SAM" id="Phobius"/>
    </source>
</evidence>
<keyword evidence="1" id="KW-1133">Transmembrane helix</keyword>
<keyword evidence="1" id="KW-0472">Membrane</keyword>
<proteinExistence type="predicted"/>
<sequence>MDEGEAEAAIRAIRAVEQEILEEAQVIGAIRAAVLEEDQPLDEADAQAATRAIEDAEREERLDEADARVAIRVIRAAVQKERLKQGSRYLNTRIQSSSQTVMILSAGMFMPMAMEHSNNKQQQQYQEVVSIHIPAMICTFLTFFCGLSLRGLVGECFPPIPGPRRYIAIKLLVHLCAILLVSLSFALSLMMGGMNVVVTSATPLAAASAFVACRLRQCAATAPSVDVEAYRNCEEQLQQLLDLSTNIMSTLFLGWFTMVFFYFRNYPEEAHDARFIPSEYLTFFFSVAGALMLLMAVRRWCCRCC</sequence>
<feature type="transmembrane region" description="Helical" evidence="1">
    <location>
        <begin position="165"/>
        <end position="187"/>
    </location>
</feature>
<comment type="caution">
    <text evidence="2">The sequence shown here is derived from an EMBL/GenBank/DDBJ whole genome shotgun (WGS) entry which is preliminary data.</text>
</comment>
<gene>
    <name evidence="2" type="ORF">HU200_049426</name>
</gene>
<dbReference type="AlphaFoldDB" id="A0A835EC86"/>